<sequence>MDSPFLVRSSTPLRRRKTLHRVMVVGLAAALLASSAQAAQGSVAPPTPQPETPQTKQVTERPDRVAAALTARLQGSRILISDETTETSLSYSNPDGTITVEATSGVARIRQGERWTPVDTSLIEDNGVLRPRAAKAVVELSPGGEGKPLAKMSRDDEQSFALTWPTALPKPVIKDNVATYPDAAGAGADLVVTALPTGFRHDVVLRERPSGPVEFKIPVETKGLTLAETEQGGLKLTDAKGKTVASAPEPFMYDSPAGEAPQQAGAATAEAKIDTSVVRGGDQQVLVLKPDPAFLADPTTKYPVTVDPTTTLGAQTDVTVTGMYPSTPNASADHIGTTSSWYDDLGVQRRYNSYGLVKFDLASLTSQPGLNVTDAKLELWGFGSSSCEIGQGVTVQQVTSSWTQSVTYNTKPTTTTTGQQTVLDPHDCGPSTPYRSWTWPITSMVQGWMTGTANHGVMLRPKFEWTSGTLYYGASFHSSEMTGANAHPPKLIVTYGSTPSVGTLRAAPIVVTKSVTETNTTTPRLFADLKDPDGGQLRGEFQVERNPDVPPYDGGGSGLLWSGGVDGVQAGGIASVTVPAGNLADGMAVRWRARAFDGGEYSPWTAWTALHIDTSPPNVAITCPQAPNGQWSSATTVQCDITTTSTDVMAMLWGLDDPATPRVEDDGKVANYITKKTITLTDLPSGWHTLHVKSRDKAHNTSTVTTYSFGTGVGGLTKPVTGDRTQQAITLGSSAPTARTGVRYEYRTDVANGTWAAIPTADVTVPGSATPIASWPQIRTDTGKDFADLTWNLAKTLQGQNRTDGPVQIRACLSGGTAEACSTAATVTLDRSAFGGSYATDDLGPGKVALNTGDYSLTESDAGIFGLAVGRSHTTLKPTTTITTGPTGMFGPGWKASFPTGSSDASNYQLESGTTDNSLTLVGASGETLSYTVSADGTFKGVGDADDGSKIVVNSATQVTHHDSAGIRTVFTWSGERWLVTKIEDIPQESTFTYTRDAQGRVTRMTAPAPTAVTCGATLVAGCRALEFTYATATTATGTGSGWGDYNGLIKKIAFTAYDPETAAMKTIPVATYTYDSTGHLRVRTNARTGLSTSYYYNAQGRISQLTPPGLAAWRMDYDASGRIAHVQREGGDVDPTQAVVYNVPIGGAGAPVDLTLTETTKWGQLSGLPRLGAATFPASRVPARGGDGTYQPSAEDFKDSTIAYLDVNGRKVNTATFGAGTWQISAARYDDKGNLVWSLTPGNRAQAVTSNTDTNPYVSSRGDSIERANLLASISTYNLDGDLLLEERPAHQAKLVSGTYSTIRERSTFIYDEGKPQSNINYHLVTTVRHEPVVLDGTAAPGAADVRTAKAGYDPVASGDKSGWDLRAATRSTVVVDGQADIVRKTRYNTKGQVIEEQTPQSNGADAGTTVTTYYTADGSGPIECRKPEWAGLGCQSGPKAQPTSGKPLPISQVAAYNYFGLPVSTTETAGTVTRATTVRYDAAGRAIGLKTTVTPEAEGGVPMPETVTTYDPATGLVTNVTAGTASTVTGYDTFGRAVSYADADGNTSGATYTIDGKVATTSDGKGTTSYTYDGTDYWGRQEHRGLLTKVDTPGVGAFQGVYGENGQLIQQAYPNWLIAEYRYDNAGNNVALTYAKDQTRWLEFTNTPGTGEAVAQTTSPASRQDYTYDTAGRLTKVADTYNQRCTTRAYAFTPNTNRSRLDVYSPGGSGECTTSSTPVTTSYTYDGADRLTSPGYTYDAFGRTTTVPTAHTSGSADLTIGFHANDMVASMQQAGVNRTFTLDPRGRIRSTTQTGGTRPGTMVNHYAGGSDAPIWIAEADGSWSRNIKSITGGLGAIQRSTGQVALQLANLHGDIVATADASTLTTGIDSYFEQTEYGTPRAENADDPARYGWLGSHERSVDSLGGIVLMGARLYNPTIGRFLQVDPVTHGSANAYEYCFADPIGCKDLDGRAGCPWWCQIGFWALEEAAGAACIGTGALFVACRGLVGGGVNMIKELITCEKNCNDPLLDFWYGFVTGSATTIGIATWVIPKLISLAKKYLSPSILKKLQPALKWLQDEANKLNPPKGGKPMSSAAFEKAFKQAVVDYQCMTGPCTGSYTGHVGITINTH</sequence>
<dbReference type="HOGENOM" id="CLU_000577_0_0_11"/>
<name>D2B3S3_STRRD</name>
<dbReference type="Gene3D" id="2.180.10.10">
    <property type="entry name" value="RHS repeat-associated core"/>
    <property type="match status" value="2"/>
</dbReference>
<dbReference type="PANTHER" id="PTHR32305">
    <property type="match status" value="1"/>
</dbReference>
<dbReference type="InterPro" id="IPR022385">
    <property type="entry name" value="Rhs_assc_core"/>
</dbReference>
<evidence type="ECO:0000256" key="1">
    <source>
        <dbReference type="SAM" id="MobiDB-lite"/>
    </source>
</evidence>
<protein>
    <recommendedName>
        <fullName evidence="5">Rhs family protein-like protein</fullName>
    </recommendedName>
</protein>
<feature type="chain" id="PRO_5003028880" description="Rhs family protein-like protein" evidence="2">
    <location>
        <begin position="39"/>
        <end position="2113"/>
    </location>
</feature>
<dbReference type="EMBL" id="CP001814">
    <property type="protein sequence ID" value="ACZ89358.1"/>
    <property type="molecule type" value="Genomic_DNA"/>
</dbReference>
<gene>
    <name evidence="3" type="ordered locus">Sros_6648</name>
</gene>
<accession>D2B3S3</accession>
<evidence type="ECO:0008006" key="5">
    <source>
        <dbReference type="Google" id="ProtNLM"/>
    </source>
</evidence>
<dbReference type="Proteomes" id="UP000002029">
    <property type="component" value="Chromosome"/>
</dbReference>
<proteinExistence type="predicted"/>
<feature type="region of interest" description="Disordered" evidence="1">
    <location>
        <begin position="39"/>
        <end position="62"/>
    </location>
</feature>
<feature type="signal peptide" evidence="2">
    <location>
        <begin position="1"/>
        <end position="38"/>
    </location>
</feature>
<dbReference type="KEGG" id="sro:Sros_6648"/>
<dbReference type="eggNOG" id="COG3209">
    <property type="taxonomic scope" value="Bacteria"/>
</dbReference>
<dbReference type="NCBIfam" id="TIGR03696">
    <property type="entry name" value="Rhs_assc_core"/>
    <property type="match status" value="1"/>
</dbReference>
<dbReference type="InterPro" id="IPR050708">
    <property type="entry name" value="T6SS_VgrG/RHS"/>
</dbReference>
<reference evidence="3 4" key="1">
    <citation type="journal article" date="2010" name="Stand. Genomic Sci.">
        <title>Complete genome sequence of Streptosporangium roseum type strain (NI 9100).</title>
        <authorList>
            <person name="Nolan M."/>
            <person name="Sikorski J."/>
            <person name="Jando M."/>
            <person name="Lucas S."/>
            <person name="Lapidus A."/>
            <person name="Glavina Del Rio T."/>
            <person name="Chen F."/>
            <person name="Tice H."/>
            <person name="Pitluck S."/>
            <person name="Cheng J.F."/>
            <person name="Chertkov O."/>
            <person name="Sims D."/>
            <person name="Meincke L."/>
            <person name="Brettin T."/>
            <person name="Han C."/>
            <person name="Detter J.C."/>
            <person name="Bruce D."/>
            <person name="Goodwin L."/>
            <person name="Land M."/>
            <person name="Hauser L."/>
            <person name="Chang Y.J."/>
            <person name="Jeffries C.D."/>
            <person name="Ivanova N."/>
            <person name="Mavromatis K."/>
            <person name="Mikhailova N."/>
            <person name="Chen A."/>
            <person name="Palaniappan K."/>
            <person name="Chain P."/>
            <person name="Rohde M."/>
            <person name="Goker M."/>
            <person name="Bristow J."/>
            <person name="Eisen J.A."/>
            <person name="Markowitz V."/>
            <person name="Hugenholtz P."/>
            <person name="Kyrpides N.C."/>
            <person name="Klenk H.P."/>
        </authorList>
    </citation>
    <scope>NUCLEOTIDE SEQUENCE [LARGE SCALE GENOMIC DNA]</scope>
    <source>
        <strain evidence="4">ATCC 12428 / DSM 43021 / JCM 3005 / NI 9100</strain>
    </source>
</reference>
<dbReference type="STRING" id="479432.Sros_6648"/>
<evidence type="ECO:0000313" key="4">
    <source>
        <dbReference type="Proteomes" id="UP000002029"/>
    </source>
</evidence>
<organism evidence="3 4">
    <name type="scientific">Streptosporangium roseum (strain ATCC 12428 / DSM 43021 / JCM 3005 / KCTC 9067 / NCIMB 10171 / NRRL 2505 / NI 9100)</name>
    <dbReference type="NCBI Taxonomy" id="479432"/>
    <lineage>
        <taxon>Bacteria</taxon>
        <taxon>Bacillati</taxon>
        <taxon>Actinomycetota</taxon>
        <taxon>Actinomycetes</taxon>
        <taxon>Streptosporangiales</taxon>
        <taxon>Streptosporangiaceae</taxon>
        <taxon>Streptosporangium</taxon>
    </lineage>
</organism>
<keyword evidence="4" id="KW-1185">Reference proteome</keyword>
<evidence type="ECO:0000256" key="2">
    <source>
        <dbReference type="SAM" id="SignalP"/>
    </source>
</evidence>
<keyword evidence="2" id="KW-0732">Signal</keyword>
<dbReference type="PANTHER" id="PTHR32305:SF15">
    <property type="entry name" value="PROTEIN RHSA-RELATED"/>
    <property type="match status" value="1"/>
</dbReference>
<evidence type="ECO:0000313" key="3">
    <source>
        <dbReference type="EMBL" id="ACZ89358.1"/>
    </source>
</evidence>